<protein>
    <submittedName>
        <fullName evidence="1">Uncharacterized protein</fullName>
    </submittedName>
</protein>
<organism evidence="1 2">
    <name type="scientific">Brachionus plicatilis</name>
    <name type="common">Marine rotifer</name>
    <name type="synonym">Brachionus muelleri</name>
    <dbReference type="NCBI Taxonomy" id="10195"/>
    <lineage>
        <taxon>Eukaryota</taxon>
        <taxon>Metazoa</taxon>
        <taxon>Spiralia</taxon>
        <taxon>Gnathifera</taxon>
        <taxon>Rotifera</taxon>
        <taxon>Eurotatoria</taxon>
        <taxon>Monogononta</taxon>
        <taxon>Pseudotrocha</taxon>
        <taxon>Ploima</taxon>
        <taxon>Brachionidae</taxon>
        <taxon>Brachionus</taxon>
    </lineage>
</organism>
<reference evidence="1 2" key="1">
    <citation type="journal article" date="2018" name="Sci. Rep.">
        <title>Genomic signatures of local adaptation to the degree of environmental predictability in rotifers.</title>
        <authorList>
            <person name="Franch-Gras L."/>
            <person name="Hahn C."/>
            <person name="Garcia-Roger E.M."/>
            <person name="Carmona M.J."/>
            <person name="Serra M."/>
            <person name="Gomez A."/>
        </authorList>
    </citation>
    <scope>NUCLEOTIDE SEQUENCE [LARGE SCALE GENOMIC DNA]</scope>
    <source>
        <strain evidence="1">HYR1</strain>
    </source>
</reference>
<dbReference type="EMBL" id="REGN01001496">
    <property type="protein sequence ID" value="RNA34333.1"/>
    <property type="molecule type" value="Genomic_DNA"/>
</dbReference>
<dbReference type="Proteomes" id="UP000276133">
    <property type="component" value="Unassembled WGS sequence"/>
</dbReference>
<gene>
    <name evidence="1" type="ORF">BpHYR1_006628</name>
</gene>
<keyword evidence="2" id="KW-1185">Reference proteome</keyword>
<sequence>MNIFLLIFSKIRNTIQKLKEVLKISYEIGLIMKFNKIIFPNIILPINFILNQIMKMEKLDFENFLLHPNFNYCLNADPELFKSHRVKVKARHLTSYIYFQKQFKELEIEHFSTQTIMSYKFGKLVHTNSGLRSLTAPGISKPCKTSLTLNFGALYKTNFSIGGLFFMYAYTRLFFGKRGIGKLSGITGLWLVLVKFVQFIKQIKKSVISVFFIVSFSHCITPVLDVKAVQNALQGLAAFPACLVIPWSVRIHFSPFDRQSLPKYGILN</sequence>
<dbReference type="AlphaFoldDB" id="A0A3M7SEV0"/>
<evidence type="ECO:0000313" key="1">
    <source>
        <dbReference type="EMBL" id="RNA34333.1"/>
    </source>
</evidence>
<evidence type="ECO:0000313" key="2">
    <source>
        <dbReference type="Proteomes" id="UP000276133"/>
    </source>
</evidence>
<comment type="caution">
    <text evidence="1">The sequence shown here is derived from an EMBL/GenBank/DDBJ whole genome shotgun (WGS) entry which is preliminary data.</text>
</comment>
<name>A0A3M7SEV0_BRAPC</name>
<proteinExistence type="predicted"/>
<accession>A0A3M7SEV0</accession>